<reference evidence="1" key="1">
    <citation type="submission" date="2023-03" db="EMBL/GenBank/DDBJ databases">
        <title>Massive genome expansion in bonnet fungi (Mycena s.s.) driven by repeated elements and novel gene families across ecological guilds.</title>
        <authorList>
            <consortium name="Lawrence Berkeley National Laboratory"/>
            <person name="Harder C.B."/>
            <person name="Miyauchi S."/>
            <person name="Viragh M."/>
            <person name="Kuo A."/>
            <person name="Thoen E."/>
            <person name="Andreopoulos B."/>
            <person name="Lu D."/>
            <person name="Skrede I."/>
            <person name="Drula E."/>
            <person name="Henrissat B."/>
            <person name="Morin E."/>
            <person name="Kohler A."/>
            <person name="Barry K."/>
            <person name="LaButti K."/>
            <person name="Morin E."/>
            <person name="Salamov A."/>
            <person name="Lipzen A."/>
            <person name="Mereny Z."/>
            <person name="Hegedus B."/>
            <person name="Baldrian P."/>
            <person name="Stursova M."/>
            <person name="Weitz H."/>
            <person name="Taylor A."/>
            <person name="Grigoriev I.V."/>
            <person name="Nagy L.G."/>
            <person name="Martin F."/>
            <person name="Kauserud H."/>
        </authorList>
    </citation>
    <scope>NUCLEOTIDE SEQUENCE</scope>
    <source>
        <strain evidence="1">CBHHK002</strain>
    </source>
</reference>
<dbReference type="Proteomes" id="UP001218218">
    <property type="component" value="Unassembled WGS sequence"/>
</dbReference>
<sequence length="157" mass="17526">MYSLPAQSMIMTSIICVRQSKFVTVQIDENSNERIMNCIKTLSELESERVVQGKSVFEDARGAGGAAQFFITSTLLKRALDKKEAEMTKVAAVQVDDLLTFRKFSKKTADEAIDYDEKVGRAMAGDVQEDFISPISATSRSSRASPIRSTQRRMCLR</sequence>
<comment type="caution">
    <text evidence="1">The sequence shown here is derived from an EMBL/GenBank/DDBJ whole genome shotgun (WGS) entry which is preliminary data.</text>
</comment>
<evidence type="ECO:0000313" key="1">
    <source>
        <dbReference type="EMBL" id="KAJ7328820.1"/>
    </source>
</evidence>
<organism evidence="1 2">
    <name type="scientific">Mycena albidolilacea</name>
    <dbReference type="NCBI Taxonomy" id="1033008"/>
    <lineage>
        <taxon>Eukaryota</taxon>
        <taxon>Fungi</taxon>
        <taxon>Dikarya</taxon>
        <taxon>Basidiomycota</taxon>
        <taxon>Agaricomycotina</taxon>
        <taxon>Agaricomycetes</taxon>
        <taxon>Agaricomycetidae</taxon>
        <taxon>Agaricales</taxon>
        <taxon>Marasmiineae</taxon>
        <taxon>Mycenaceae</taxon>
        <taxon>Mycena</taxon>
    </lineage>
</organism>
<name>A0AAD6ZLX6_9AGAR</name>
<dbReference type="AlphaFoldDB" id="A0AAD6ZLX6"/>
<protein>
    <submittedName>
        <fullName evidence="1">Uncharacterized protein</fullName>
    </submittedName>
</protein>
<dbReference type="EMBL" id="JARIHO010000038">
    <property type="protein sequence ID" value="KAJ7328820.1"/>
    <property type="molecule type" value="Genomic_DNA"/>
</dbReference>
<accession>A0AAD6ZLX6</accession>
<gene>
    <name evidence="1" type="ORF">DFH08DRAFT_1084351</name>
</gene>
<proteinExistence type="predicted"/>
<evidence type="ECO:0000313" key="2">
    <source>
        <dbReference type="Proteomes" id="UP001218218"/>
    </source>
</evidence>
<keyword evidence="2" id="KW-1185">Reference proteome</keyword>